<dbReference type="PANTHER" id="PTHR33939:SF1">
    <property type="entry name" value="DUF4371 DOMAIN-CONTAINING PROTEIN"/>
    <property type="match status" value="1"/>
</dbReference>
<gene>
    <name evidence="3" type="primary">LOC112051703</name>
</gene>
<protein>
    <submittedName>
        <fullName evidence="3">Uncharacterized protein LOC112051703</fullName>
    </submittedName>
</protein>
<evidence type="ECO:0000313" key="3">
    <source>
        <dbReference type="RefSeq" id="XP_023946247.2"/>
    </source>
</evidence>
<dbReference type="PANTHER" id="PTHR33939">
    <property type="entry name" value="PROTEIN CBG22215"/>
    <property type="match status" value="1"/>
</dbReference>
<proteinExistence type="predicted"/>
<evidence type="ECO:0000256" key="1">
    <source>
        <dbReference type="SAM" id="MobiDB-lite"/>
    </source>
</evidence>
<reference evidence="3" key="1">
    <citation type="submission" date="2025-08" db="UniProtKB">
        <authorList>
            <consortium name="RefSeq"/>
        </authorList>
    </citation>
    <scope>IDENTIFICATION</scope>
</reference>
<dbReference type="Gene3D" id="3.30.420.10">
    <property type="entry name" value="Ribonuclease H-like superfamily/Ribonuclease H"/>
    <property type="match status" value="1"/>
</dbReference>
<keyword evidence="2" id="KW-1185">Reference proteome</keyword>
<dbReference type="Proteomes" id="UP001652582">
    <property type="component" value="Chromosome 14"/>
</dbReference>
<feature type="region of interest" description="Disordered" evidence="1">
    <location>
        <begin position="1"/>
        <end position="20"/>
    </location>
</feature>
<accession>A0A6J1NML9</accession>
<dbReference type="GO" id="GO:0003676">
    <property type="term" value="F:nucleic acid binding"/>
    <property type="evidence" value="ECO:0007669"/>
    <property type="project" value="InterPro"/>
</dbReference>
<dbReference type="AlphaFoldDB" id="A0A6J1NML9"/>
<evidence type="ECO:0000313" key="2">
    <source>
        <dbReference type="Proteomes" id="UP001652582"/>
    </source>
</evidence>
<sequence length="428" mass="50080">MSSQSTASKRKRKRRQVVGSEGRSIIISVRKFFKEEYDFSKLFPEPNSHLRNVTQRTSEATGVALKTVRHIIREGNNVPSTSSKYTSPLKKRTKQGSKLEIDNFTADIVRSTIQYLHVQKEIPSLTKLKTILKDQIEFDGCLKTLRRFLQKLGYKWCKTTSYRRVLMERHDVQMGRLKYLKKISEYRSLGRPVVYSDKSYFLSTGTCFIFVYAGTKDGFIENASEIYKANSTADDYHSNMSYDNYIKWLNEKLLPNLPERSVIVLDNELYDQKQLTLATPKEDMKQWLRDRGIPFEESMLKLELYDIIIKHINENTKYEIDELLESKGFDVIRVPPLHPELNAVENIWSTVKKYIALKSSEQNVVNMENLINESLKKITTETWHETCSHIEQIEKTYLEYFDLDLYFPINVQTEDSESEFESDVLDSN</sequence>
<name>A0A6J1NML9_BICAN</name>
<dbReference type="RefSeq" id="XP_023946247.2">
    <property type="nucleotide sequence ID" value="XM_024090479.2"/>
</dbReference>
<organism evidence="2 3">
    <name type="scientific">Bicyclus anynana</name>
    <name type="common">Squinting bush brown butterfly</name>
    <dbReference type="NCBI Taxonomy" id="110368"/>
    <lineage>
        <taxon>Eukaryota</taxon>
        <taxon>Metazoa</taxon>
        <taxon>Ecdysozoa</taxon>
        <taxon>Arthropoda</taxon>
        <taxon>Hexapoda</taxon>
        <taxon>Insecta</taxon>
        <taxon>Pterygota</taxon>
        <taxon>Neoptera</taxon>
        <taxon>Endopterygota</taxon>
        <taxon>Lepidoptera</taxon>
        <taxon>Glossata</taxon>
        <taxon>Ditrysia</taxon>
        <taxon>Papilionoidea</taxon>
        <taxon>Nymphalidae</taxon>
        <taxon>Satyrinae</taxon>
        <taxon>Satyrini</taxon>
        <taxon>Mycalesina</taxon>
        <taxon>Bicyclus</taxon>
    </lineage>
</organism>
<dbReference type="KEGG" id="bany:112051703"/>
<dbReference type="InterPro" id="IPR036397">
    <property type="entry name" value="RNaseH_sf"/>
</dbReference>
<dbReference type="GeneID" id="112051703"/>
<dbReference type="OrthoDB" id="2266637at2759"/>